<comment type="similarity">
    <text evidence="3">Belongs to the BBS5 family.</text>
</comment>
<keyword evidence="5" id="KW-0963">Cytoplasm</keyword>
<evidence type="ECO:0000256" key="6">
    <source>
        <dbReference type="ARBA" id="ARBA00023069"/>
    </source>
</evidence>
<dbReference type="InterPro" id="IPR014003">
    <property type="entry name" value="BBS5_PH"/>
</dbReference>
<sequence>MSSNTQAKNQSETIKSEPLWQDRDLKFDASLKELQFRKGERVIKVFDKVEDMKGNSGDEGKLTITSLRLIWQSKTKPRINLTIGFNCITSVTNRSMHNKLRGKYDAMHIMTKIGGTRYEFIFSYFDKDGTINDQMLGLQMTQILSRVCRAYSCTKPFRDLKLRSTVVTMQGKQLKILPSEQIYNRINGVWNLSSDQGNLGTMHITNVRIVWYANMNELFNLSLPYIQINCIRIRESKFGIALVVESSEATGGYVLGFRMDPVDRLYATYNELINLYNVHTSSPNLGVESFLSVDSEMQKYCDYALEYNQDSIIAPIDQNDFVEETKEANADVLAAYLADDCTSIEKDGQIEYCPQLGLAIEKIKDGYTLESLWNVVNSN</sequence>
<dbReference type="Pfam" id="PF07289">
    <property type="entry name" value="BBL5"/>
    <property type="match status" value="1"/>
</dbReference>
<proteinExistence type="inferred from homology"/>
<evidence type="ECO:0000256" key="8">
    <source>
        <dbReference type="ARBA" id="ARBA00023212"/>
    </source>
</evidence>
<dbReference type="GO" id="GO:0036064">
    <property type="term" value="C:ciliary basal body"/>
    <property type="evidence" value="ECO:0007669"/>
    <property type="project" value="TreeGrafter"/>
</dbReference>
<evidence type="ECO:0000256" key="5">
    <source>
        <dbReference type="ARBA" id="ARBA00022490"/>
    </source>
</evidence>
<keyword evidence="6" id="KW-0969">Cilium</keyword>
<dbReference type="GO" id="GO:0034451">
    <property type="term" value="C:centriolar satellite"/>
    <property type="evidence" value="ECO:0007669"/>
    <property type="project" value="UniProtKB-SubCell"/>
</dbReference>
<dbReference type="PANTHER" id="PTHR21351">
    <property type="entry name" value="BARDET-BIEDL SYNDROME PROTEIN 5"/>
    <property type="match status" value="1"/>
</dbReference>
<evidence type="ECO:0000256" key="9">
    <source>
        <dbReference type="ARBA" id="ARBA00023273"/>
    </source>
</evidence>
<dbReference type="AlphaFoldDB" id="A0A443SNT8"/>
<dbReference type="STRING" id="299467.A0A443SNT8"/>
<dbReference type="InterPro" id="IPR030804">
    <property type="entry name" value="BBS5/fem-3"/>
</dbReference>
<name>A0A443SNT8_9ACAR</name>
<dbReference type="Proteomes" id="UP000288716">
    <property type="component" value="Unassembled WGS sequence"/>
</dbReference>
<dbReference type="GO" id="GO:0032266">
    <property type="term" value="F:phosphatidylinositol-3-phosphate binding"/>
    <property type="evidence" value="ECO:0007669"/>
    <property type="project" value="TreeGrafter"/>
</dbReference>
<evidence type="ECO:0000313" key="11">
    <source>
        <dbReference type="EMBL" id="RWS29187.1"/>
    </source>
</evidence>
<keyword evidence="8" id="KW-0206">Cytoskeleton</keyword>
<dbReference type="GO" id="GO:0060170">
    <property type="term" value="C:ciliary membrane"/>
    <property type="evidence" value="ECO:0007669"/>
    <property type="project" value="UniProtKB-SubCell"/>
</dbReference>
<dbReference type="PIRSF" id="PIRSF010072">
    <property type="entry name" value="DUF1448"/>
    <property type="match status" value="1"/>
</dbReference>
<keyword evidence="12" id="KW-1185">Reference proteome</keyword>
<dbReference type="VEuPathDB" id="VectorBase:LDEU002853"/>
<evidence type="ECO:0000313" key="12">
    <source>
        <dbReference type="Proteomes" id="UP000288716"/>
    </source>
</evidence>
<dbReference type="InterPro" id="IPR006606">
    <property type="entry name" value="BBL5"/>
</dbReference>
<keyword evidence="7" id="KW-0472">Membrane</keyword>
<comment type="caution">
    <text evidence="11">The sequence shown here is derived from an EMBL/GenBank/DDBJ whole genome shotgun (WGS) entry which is preliminary data.</text>
</comment>
<evidence type="ECO:0000256" key="7">
    <source>
        <dbReference type="ARBA" id="ARBA00023136"/>
    </source>
</evidence>
<keyword evidence="9" id="KW-0966">Cell projection</keyword>
<accession>A0A443SNT8</accession>
<dbReference type="GO" id="GO:0034464">
    <property type="term" value="C:BBSome"/>
    <property type="evidence" value="ECO:0007669"/>
    <property type="project" value="InterPro"/>
</dbReference>
<feature type="domain" description="BBSome complex member BBS5 PH" evidence="10">
    <location>
        <begin position="40"/>
        <end position="94"/>
    </location>
</feature>
<feature type="domain" description="BBSome complex member BBS5 PH" evidence="10">
    <location>
        <begin position="180"/>
        <end position="234"/>
    </location>
</feature>
<dbReference type="PANTHER" id="PTHR21351:SF0">
    <property type="entry name" value="BARDET-BIEDL SYNDROME 5 PROTEIN"/>
    <property type="match status" value="1"/>
</dbReference>
<evidence type="ECO:0000256" key="3">
    <source>
        <dbReference type="ARBA" id="ARBA00005822"/>
    </source>
</evidence>
<dbReference type="SMART" id="SM00683">
    <property type="entry name" value="DM16"/>
    <property type="match status" value="2"/>
</dbReference>
<evidence type="ECO:0000256" key="1">
    <source>
        <dbReference type="ARBA" id="ARBA00004309"/>
    </source>
</evidence>
<evidence type="ECO:0000256" key="2">
    <source>
        <dbReference type="ARBA" id="ARBA00004607"/>
    </source>
</evidence>
<dbReference type="OrthoDB" id="10261999at2759"/>
<dbReference type="EMBL" id="NCKV01001031">
    <property type="protein sequence ID" value="RWS29187.1"/>
    <property type="molecule type" value="Genomic_DNA"/>
</dbReference>
<comment type="subcellular location">
    <subcellularLocation>
        <location evidence="1">Cell projection</location>
        <location evidence="1">Cilium membrane</location>
    </subcellularLocation>
    <subcellularLocation>
        <location evidence="2">Cytoplasm</location>
        <location evidence="2">Cytoskeleton</location>
        <location evidence="2">Microtubule organizing center</location>
        <location evidence="2">Centrosome</location>
        <location evidence="2">Centriolar satellite</location>
    </subcellularLocation>
</comment>
<protein>
    <submittedName>
        <fullName evidence="11">DUF1448 domain containing protein-like protein</fullName>
    </submittedName>
</protein>
<gene>
    <name evidence="11" type="ORF">B4U80_08874</name>
</gene>
<evidence type="ECO:0000256" key="4">
    <source>
        <dbReference type="ARBA" id="ARBA00022475"/>
    </source>
</evidence>
<dbReference type="GO" id="GO:0060271">
    <property type="term" value="P:cilium assembly"/>
    <property type="evidence" value="ECO:0007669"/>
    <property type="project" value="TreeGrafter"/>
</dbReference>
<organism evidence="11 12">
    <name type="scientific">Leptotrombidium deliense</name>
    <dbReference type="NCBI Taxonomy" id="299467"/>
    <lineage>
        <taxon>Eukaryota</taxon>
        <taxon>Metazoa</taxon>
        <taxon>Ecdysozoa</taxon>
        <taxon>Arthropoda</taxon>
        <taxon>Chelicerata</taxon>
        <taxon>Arachnida</taxon>
        <taxon>Acari</taxon>
        <taxon>Acariformes</taxon>
        <taxon>Trombidiformes</taxon>
        <taxon>Prostigmata</taxon>
        <taxon>Anystina</taxon>
        <taxon>Parasitengona</taxon>
        <taxon>Trombiculoidea</taxon>
        <taxon>Trombiculidae</taxon>
        <taxon>Leptotrombidium</taxon>
    </lineage>
</organism>
<keyword evidence="4" id="KW-1003">Cell membrane</keyword>
<evidence type="ECO:0000259" key="10">
    <source>
        <dbReference type="SMART" id="SM00683"/>
    </source>
</evidence>
<reference evidence="11 12" key="1">
    <citation type="journal article" date="2018" name="Gigascience">
        <title>Genomes of trombidid mites reveal novel predicted allergens and laterally-transferred genes associated with secondary metabolism.</title>
        <authorList>
            <person name="Dong X."/>
            <person name="Chaisiri K."/>
            <person name="Xia D."/>
            <person name="Armstrong S.D."/>
            <person name="Fang Y."/>
            <person name="Donnelly M.J."/>
            <person name="Kadowaki T."/>
            <person name="McGarry J.W."/>
            <person name="Darby A.C."/>
            <person name="Makepeace B.L."/>
        </authorList>
    </citation>
    <scope>NUCLEOTIDE SEQUENCE [LARGE SCALE GENOMIC DNA]</scope>
    <source>
        <strain evidence="11">UoL-UT</strain>
    </source>
</reference>